<proteinExistence type="predicted"/>
<comment type="caution">
    <text evidence="1">The sequence shown here is derived from an EMBL/GenBank/DDBJ whole genome shotgun (WGS) entry which is preliminary data.</text>
</comment>
<dbReference type="PANTHER" id="PTHR10773">
    <property type="entry name" value="DNA-DIRECTED RNA POLYMERASES I, II, AND III SUBUNIT RPABC2"/>
    <property type="match status" value="1"/>
</dbReference>
<reference evidence="1 2" key="1">
    <citation type="journal article" date="2024" name="Insects">
        <title>An Improved Chromosome-Level Genome Assembly of the Firefly Pyrocoelia pectoralis.</title>
        <authorList>
            <person name="Fu X."/>
            <person name="Meyer-Rochow V.B."/>
            <person name="Ballantyne L."/>
            <person name="Zhu X."/>
        </authorList>
    </citation>
    <scope>NUCLEOTIDE SEQUENCE [LARGE SCALE GENOMIC DNA]</scope>
    <source>
        <strain evidence="1">XCY_ONT2</strain>
    </source>
</reference>
<gene>
    <name evidence="1" type="ORF">RI129_005539</name>
</gene>
<dbReference type="PANTHER" id="PTHR10773:SF19">
    <property type="match status" value="1"/>
</dbReference>
<name>A0AAN7ZHK6_9COLE</name>
<accession>A0AAN7ZHK6</accession>
<keyword evidence="2" id="KW-1185">Reference proteome</keyword>
<organism evidence="1 2">
    <name type="scientific">Pyrocoelia pectoralis</name>
    <dbReference type="NCBI Taxonomy" id="417401"/>
    <lineage>
        <taxon>Eukaryota</taxon>
        <taxon>Metazoa</taxon>
        <taxon>Ecdysozoa</taxon>
        <taxon>Arthropoda</taxon>
        <taxon>Hexapoda</taxon>
        <taxon>Insecta</taxon>
        <taxon>Pterygota</taxon>
        <taxon>Neoptera</taxon>
        <taxon>Endopterygota</taxon>
        <taxon>Coleoptera</taxon>
        <taxon>Polyphaga</taxon>
        <taxon>Elateriformia</taxon>
        <taxon>Elateroidea</taxon>
        <taxon>Lampyridae</taxon>
        <taxon>Lampyrinae</taxon>
        <taxon>Pyrocoelia</taxon>
    </lineage>
</organism>
<evidence type="ECO:0000313" key="2">
    <source>
        <dbReference type="Proteomes" id="UP001329430"/>
    </source>
</evidence>
<dbReference type="Proteomes" id="UP001329430">
    <property type="component" value="Chromosome 3"/>
</dbReference>
<sequence length="381" mass="44107">MEGTDTGIYSNDLNVHISQPLGKISNVFQAELAGITLSVRIIVMHSVKNTKTYVSSRGKFVPGTSLKDPCPATCRRKCWEKIPEQERLIIFQNYYHLDSYERQRDFIHSNTEKCKKKCTTTQNSKRDSTILFFLPRNDGKLQVCKKMFIRTLGIRKGVVDIAMKKRTEGNVSSCDRRGKHVKKATSGEVLQAIRNHIEKFPVMSSHYCRENTQRKYLYPDLNITIMYEMYKKECQDRNTEIGSGAMYRNVFCEEYNLGFFRPRKDQCRLCMTYNTPGSDQNSLEADYQAHMAAKNKARQEKICVKENATRSEGKILCCNFDLQPVLLVSSDKSNNALFYLQRLKTYNFTIYNTVSHQGDCFMWSEVEGKRGSCEIATFLYY</sequence>
<protein>
    <submittedName>
        <fullName evidence="1">Uncharacterized protein</fullName>
    </submittedName>
</protein>
<dbReference type="EMBL" id="JAVRBK010000003">
    <property type="protein sequence ID" value="KAK5647075.1"/>
    <property type="molecule type" value="Genomic_DNA"/>
</dbReference>
<evidence type="ECO:0000313" key="1">
    <source>
        <dbReference type="EMBL" id="KAK5647075.1"/>
    </source>
</evidence>
<dbReference type="AlphaFoldDB" id="A0AAN7ZHK6"/>